<dbReference type="EMBL" id="BGPR01000707">
    <property type="protein sequence ID" value="GBM32412.1"/>
    <property type="molecule type" value="Genomic_DNA"/>
</dbReference>
<dbReference type="GO" id="GO:0003676">
    <property type="term" value="F:nucleic acid binding"/>
    <property type="evidence" value="ECO:0007669"/>
    <property type="project" value="InterPro"/>
</dbReference>
<sequence>MLKFLDSKSSIEALRRANIKSNFVLSVKEHLYKAKDLIGLVWVKAHAGNPGNELADHFAKIPSSCGTEMHIPLKKDPVMIFQFVNGIITGLTLHQVGGRKTFYHQ</sequence>
<dbReference type="Gene3D" id="3.30.420.10">
    <property type="entry name" value="Ribonuclease H-like superfamily/Ribonuclease H"/>
    <property type="match status" value="1"/>
</dbReference>
<dbReference type="SUPFAM" id="SSF53098">
    <property type="entry name" value="Ribonuclease H-like"/>
    <property type="match status" value="1"/>
</dbReference>
<evidence type="ECO:0000313" key="3">
    <source>
        <dbReference type="Proteomes" id="UP000499080"/>
    </source>
</evidence>
<reference evidence="2 3" key="1">
    <citation type="journal article" date="2019" name="Sci. Rep.">
        <title>Orb-weaving spider Araneus ventricosus genome elucidates the spidroin gene catalogue.</title>
        <authorList>
            <person name="Kono N."/>
            <person name="Nakamura H."/>
            <person name="Ohtoshi R."/>
            <person name="Moran D.A.P."/>
            <person name="Shinohara A."/>
            <person name="Yoshida Y."/>
            <person name="Fujiwara M."/>
            <person name="Mori M."/>
            <person name="Tomita M."/>
            <person name="Arakawa K."/>
        </authorList>
    </citation>
    <scope>NUCLEOTIDE SEQUENCE [LARGE SCALE GENOMIC DNA]</scope>
</reference>
<dbReference type="InterPro" id="IPR012337">
    <property type="entry name" value="RNaseH-like_sf"/>
</dbReference>
<evidence type="ECO:0000313" key="2">
    <source>
        <dbReference type="EMBL" id="GBM32412.1"/>
    </source>
</evidence>
<dbReference type="AlphaFoldDB" id="A0A4Y2ET45"/>
<dbReference type="PROSITE" id="PS50879">
    <property type="entry name" value="RNASE_H_1"/>
    <property type="match status" value="1"/>
</dbReference>
<feature type="domain" description="RNase H type-1" evidence="1">
    <location>
        <begin position="1"/>
        <end position="64"/>
    </location>
</feature>
<dbReference type="GO" id="GO:0004523">
    <property type="term" value="F:RNA-DNA hybrid ribonuclease activity"/>
    <property type="evidence" value="ECO:0007669"/>
    <property type="project" value="InterPro"/>
</dbReference>
<name>A0A4Y2ET45_ARAVE</name>
<accession>A0A4Y2ET45</accession>
<protein>
    <recommendedName>
        <fullName evidence="1">RNase H type-1 domain-containing protein</fullName>
    </recommendedName>
</protein>
<gene>
    <name evidence="2" type="ORF">AVEN_239802_1</name>
</gene>
<proteinExistence type="predicted"/>
<dbReference type="InterPro" id="IPR002156">
    <property type="entry name" value="RNaseH_domain"/>
</dbReference>
<organism evidence="2 3">
    <name type="scientific">Araneus ventricosus</name>
    <name type="common">Orbweaver spider</name>
    <name type="synonym">Epeira ventricosa</name>
    <dbReference type="NCBI Taxonomy" id="182803"/>
    <lineage>
        <taxon>Eukaryota</taxon>
        <taxon>Metazoa</taxon>
        <taxon>Ecdysozoa</taxon>
        <taxon>Arthropoda</taxon>
        <taxon>Chelicerata</taxon>
        <taxon>Arachnida</taxon>
        <taxon>Araneae</taxon>
        <taxon>Araneomorphae</taxon>
        <taxon>Entelegynae</taxon>
        <taxon>Araneoidea</taxon>
        <taxon>Araneidae</taxon>
        <taxon>Araneus</taxon>
    </lineage>
</organism>
<dbReference type="Proteomes" id="UP000499080">
    <property type="component" value="Unassembled WGS sequence"/>
</dbReference>
<evidence type="ECO:0000259" key="1">
    <source>
        <dbReference type="PROSITE" id="PS50879"/>
    </source>
</evidence>
<dbReference type="InterPro" id="IPR036397">
    <property type="entry name" value="RNaseH_sf"/>
</dbReference>
<keyword evidence="3" id="KW-1185">Reference proteome</keyword>
<comment type="caution">
    <text evidence="2">The sequence shown here is derived from an EMBL/GenBank/DDBJ whole genome shotgun (WGS) entry which is preliminary data.</text>
</comment>
<dbReference type="Pfam" id="PF00075">
    <property type="entry name" value="RNase_H"/>
    <property type="match status" value="1"/>
</dbReference>
<dbReference type="OrthoDB" id="6437652at2759"/>